<evidence type="ECO:0000313" key="1">
    <source>
        <dbReference type="EMBL" id="KAK1143419.1"/>
    </source>
</evidence>
<organism evidence="1 2">
    <name type="scientific">Aspergillus melleus</name>
    <dbReference type="NCBI Taxonomy" id="138277"/>
    <lineage>
        <taxon>Eukaryota</taxon>
        <taxon>Fungi</taxon>
        <taxon>Dikarya</taxon>
        <taxon>Ascomycota</taxon>
        <taxon>Pezizomycotina</taxon>
        <taxon>Eurotiomycetes</taxon>
        <taxon>Eurotiomycetidae</taxon>
        <taxon>Eurotiales</taxon>
        <taxon>Aspergillaceae</taxon>
        <taxon>Aspergillus</taxon>
        <taxon>Aspergillus subgen. Circumdati</taxon>
    </lineage>
</organism>
<protein>
    <submittedName>
        <fullName evidence="1">Uncharacterized protein</fullName>
    </submittedName>
</protein>
<name>A0ACC3AZS8_9EURO</name>
<sequence>MAPTPAEGLVQFLLSCIRHSNNGKIDFEAVAGECNIVSKGAAAKRYERLLKANNINPSSGSLASTPNNSPEKSTAATPTANTTSTTSTPTKKAGVKRKAAASKPASKKAKLMKKAAVMCAEDIVNLNQGSGDDDKNDDGENDDGENDDDENDDGENDDDDDGSLFKGVTI</sequence>
<reference evidence="1 2" key="1">
    <citation type="journal article" date="2023" name="ACS Omega">
        <title>Identification of the Neoaspergillic Acid Biosynthesis Gene Cluster by Establishing an In Vitro CRISPR-Ribonucleoprotein Genetic System in Aspergillus melleus.</title>
        <authorList>
            <person name="Yuan B."/>
            <person name="Grau M.F."/>
            <person name="Murata R.M."/>
            <person name="Torok T."/>
            <person name="Venkateswaran K."/>
            <person name="Stajich J.E."/>
            <person name="Wang C.C.C."/>
        </authorList>
    </citation>
    <scope>NUCLEOTIDE SEQUENCE [LARGE SCALE GENOMIC DNA]</scope>
    <source>
        <strain evidence="1 2">IMV 1140</strain>
    </source>
</reference>
<dbReference type="EMBL" id="JAOPJF010000040">
    <property type="protein sequence ID" value="KAK1143419.1"/>
    <property type="molecule type" value="Genomic_DNA"/>
</dbReference>
<accession>A0ACC3AZS8</accession>
<keyword evidence="2" id="KW-1185">Reference proteome</keyword>
<comment type="caution">
    <text evidence="1">The sequence shown here is derived from an EMBL/GenBank/DDBJ whole genome shotgun (WGS) entry which is preliminary data.</text>
</comment>
<dbReference type="Proteomes" id="UP001177260">
    <property type="component" value="Unassembled WGS sequence"/>
</dbReference>
<proteinExistence type="predicted"/>
<evidence type="ECO:0000313" key="2">
    <source>
        <dbReference type="Proteomes" id="UP001177260"/>
    </source>
</evidence>
<gene>
    <name evidence="1" type="ORF">N8T08_006747</name>
</gene>